<organism evidence="2 3">
    <name type="scientific">Zosterops borbonicus</name>
    <dbReference type="NCBI Taxonomy" id="364589"/>
    <lineage>
        <taxon>Eukaryota</taxon>
        <taxon>Metazoa</taxon>
        <taxon>Chordata</taxon>
        <taxon>Craniata</taxon>
        <taxon>Vertebrata</taxon>
        <taxon>Euteleostomi</taxon>
        <taxon>Archelosauria</taxon>
        <taxon>Archosauria</taxon>
        <taxon>Dinosauria</taxon>
        <taxon>Saurischia</taxon>
        <taxon>Theropoda</taxon>
        <taxon>Coelurosauria</taxon>
        <taxon>Aves</taxon>
        <taxon>Neognathae</taxon>
        <taxon>Neoaves</taxon>
        <taxon>Telluraves</taxon>
        <taxon>Australaves</taxon>
        <taxon>Passeriformes</taxon>
        <taxon>Sylvioidea</taxon>
        <taxon>Zosteropidae</taxon>
        <taxon>Zosterops</taxon>
    </lineage>
</organism>
<accession>A0A8K1FTN9</accession>
<sequence length="177" mass="17572">RRRQAADGRGAAQGDDRHLAQPVPQKPGPAGHPAQVHRPDGGEDLRGHDDHGVLSAEQGQEAAGHARGAAGGDAGDGQGRTLGQRPPAHGGARPGLVHAPPARRPPDHRGLEPHEALGVAAGAAPGPGGPSGGFFPGAGPPRGGARAAPPPPPPPAGPPRAATPGARPGPVQRHRRH</sequence>
<name>A0A8K1FTN9_9PASS</name>
<comment type="caution">
    <text evidence="2">The sequence shown here is derived from an EMBL/GenBank/DDBJ whole genome shotgun (WGS) entry which is preliminary data.</text>
</comment>
<reference evidence="2" key="1">
    <citation type="submission" date="2019-04" db="EMBL/GenBank/DDBJ databases">
        <title>Genome assembly of Zosterops borbonicus 15179.</title>
        <authorList>
            <person name="Leroy T."/>
            <person name="Anselmetti Y."/>
            <person name="Tilak M.-K."/>
            <person name="Nabholz B."/>
        </authorList>
    </citation>
    <scope>NUCLEOTIDE SEQUENCE</scope>
    <source>
        <strain evidence="2">HGM_15179</strain>
        <tissue evidence="2">Muscle</tissue>
    </source>
</reference>
<feature type="compositionally biased region" description="Low complexity" evidence="1">
    <location>
        <begin position="159"/>
        <end position="170"/>
    </location>
</feature>
<evidence type="ECO:0000256" key="1">
    <source>
        <dbReference type="SAM" id="MobiDB-lite"/>
    </source>
</evidence>
<dbReference type="Proteomes" id="UP000796761">
    <property type="component" value="Unassembled WGS sequence"/>
</dbReference>
<feature type="compositionally biased region" description="Pro residues" evidence="1">
    <location>
        <begin position="148"/>
        <end position="158"/>
    </location>
</feature>
<proteinExistence type="predicted"/>
<feature type="non-terminal residue" evidence="2">
    <location>
        <position position="177"/>
    </location>
</feature>
<protein>
    <submittedName>
        <fullName evidence="2">Uncharacterized protein</fullName>
    </submittedName>
</protein>
<dbReference type="AlphaFoldDB" id="A0A8K1FTN9"/>
<feature type="compositionally biased region" description="Gly residues" evidence="1">
    <location>
        <begin position="125"/>
        <end position="142"/>
    </location>
</feature>
<feature type="non-terminal residue" evidence="2">
    <location>
        <position position="1"/>
    </location>
</feature>
<dbReference type="EMBL" id="SWJQ01002879">
    <property type="protein sequence ID" value="TRZ06128.1"/>
    <property type="molecule type" value="Genomic_DNA"/>
</dbReference>
<feature type="compositionally biased region" description="Basic and acidic residues" evidence="1">
    <location>
        <begin position="37"/>
        <end position="52"/>
    </location>
</feature>
<feature type="compositionally biased region" description="Gly residues" evidence="1">
    <location>
        <begin position="69"/>
        <end position="80"/>
    </location>
</feature>
<evidence type="ECO:0000313" key="3">
    <source>
        <dbReference type="Proteomes" id="UP000796761"/>
    </source>
</evidence>
<keyword evidence="3" id="KW-1185">Reference proteome</keyword>
<feature type="region of interest" description="Disordered" evidence="1">
    <location>
        <begin position="1"/>
        <end position="177"/>
    </location>
</feature>
<gene>
    <name evidence="2" type="ORF">HGM15179_020979</name>
</gene>
<feature type="compositionally biased region" description="Basic and acidic residues" evidence="1">
    <location>
        <begin position="104"/>
        <end position="115"/>
    </location>
</feature>
<feature type="compositionally biased region" description="Low complexity" evidence="1">
    <location>
        <begin position="56"/>
        <end position="68"/>
    </location>
</feature>
<evidence type="ECO:0000313" key="2">
    <source>
        <dbReference type="EMBL" id="TRZ06128.1"/>
    </source>
</evidence>